<keyword evidence="2" id="KW-1185">Reference proteome</keyword>
<gene>
    <name evidence="1" type="primary">BQ5605_C001g00704</name>
    <name evidence="1" type="ORF">BQ5605_C001G00704</name>
</gene>
<organism evidence="1 2">
    <name type="scientific">Microbotryum silenes-dioicae</name>
    <dbReference type="NCBI Taxonomy" id="796604"/>
    <lineage>
        <taxon>Eukaryota</taxon>
        <taxon>Fungi</taxon>
        <taxon>Dikarya</taxon>
        <taxon>Basidiomycota</taxon>
        <taxon>Pucciniomycotina</taxon>
        <taxon>Microbotryomycetes</taxon>
        <taxon>Microbotryales</taxon>
        <taxon>Microbotryaceae</taxon>
        <taxon>Microbotryum</taxon>
    </lineage>
</organism>
<dbReference type="Proteomes" id="UP000249464">
    <property type="component" value="Unassembled WGS sequence"/>
</dbReference>
<name>A0A2X0MYM6_9BASI</name>
<proteinExistence type="predicted"/>
<dbReference type="EMBL" id="FQNC01000043">
    <property type="protein sequence ID" value="SGY48845.1"/>
    <property type="molecule type" value="Genomic_DNA"/>
</dbReference>
<protein>
    <submittedName>
        <fullName evidence="1">BQ5605_C001g00704 protein</fullName>
    </submittedName>
</protein>
<accession>A0A2X0MYM6</accession>
<evidence type="ECO:0000313" key="2">
    <source>
        <dbReference type="Proteomes" id="UP000249464"/>
    </source>
</evidence>
<evidence type="ECO:0000313" key="1">
    <source>
        <dbReference type="EMBL" id="SGY48845.1"/>
    </source>
</evidence>
<sequence>MEATQVRLLVQSVGISDDSEMINKRRRTAGPGVEPESLPLIGKALTTKLSGP</sequence>
<reference evidence="1 2" key="1">
    <citation type="submission" date="2016-11" db="EMBL/GenBank/DDBJ databases">
        <authorList>
            <person name="Jaros S."/>
            <person name="Januszkiewicz K."/>
            <person name="Wedrychowicz H."/>
        </authorList>
    </citation>
    <scope>NUCLEOTIDE SEQUENCE [LARGE SCALE GENOMIC DNA]</scope>
</reference>
<dbReference type="AlphaFoldDB" id="A0A2X0MYM6"/>